<keyword evidence="1" id="KW-1133">Transmembrane helix</keyword>
<dbReference type="AlphaFoldDB" id="A0A5C5Z833"/>
<feature type="transmembrane region" description="Helical" evidence="1">
    <location>
        <begin position="35"/>
        <end position="58"/>
    </location>
</feature>
<evidence type="ECO:0008006" key="4">
    <source>
        <dbReference type="Google" id="ProtNLM"/>
    </source>
</evidence>
<dbReference type="Proteomes" id="UP000315010">
    <property type="component" value="Unassembled WGS sequence"/>
</dbReference>
<organism evidence="2 3">
    <name type="scientific">Novipirellula herctigrandis</name>
    <dbReference type="NCBI Taxonomy" id="2527986"/>
    <lineage>
        <taxon>Bacteria</taxon>
        <taxon>Pseudomonadati</taxon>
        <taxon>Planctomycetota</taxon>
        <taxon>Planctomycetia</taxon>
        <taxon>Pirellulales</taxon>
        <taxon>Pirellulaceae</taxon>
        <taxon>Novipirellula</taxon>
    </lineage>
</organism>
<accession>A0A5C5Z833</accession>
<feature type="transmembrane region" description="Helical" evidence="1">
    <location>
        <begin position="98"/>
        <end position="120"/>
    </location>
</feature>
<proteinExistence type="predicted"/>
<evidence type="ECO:0000313" key="2">
    <source>
        <dbReference type="EMBL" id="TWT83236.1"/>
    </source>
</evidence>
<evidence type="ECO:0000256" key="1">
    <source>
        <dbReference type="SAM" id="Phobius"/>
    </source>
</evidence>
<keyword evidence="1" id="KW-0472">Membrane</keyword>
<feature type="transmembrane region" description="Helical" evidence="1">
    <location>
        <begin position="6"/>
        <end position="23"/>
    </location>
</feature>
<keyword evidence="1" id="KW-0812">Transmembrane</keyword>
<protein>
    <recommendedName>
        <fullName evidence="4">Peptidase C39 family protein</fullName>
    </recommendedName>
</protein>
<feature type="transmembrane region" description="Helical" evidence="1">
    <location>
        <begin position="70"/>
        <end position="86"/>
    </location>
</feature>
<reference evidence="2 3" key="1">
    <citation type="submission" date="2019-02" db="EMBL/GenBank/DDBJ databases">
        <title>Deep-cultivation of Planctomycetes and their phenomic and genomic characterization uncovers novel biology.</title>
        <authorList>
            <person name="Wiegand S."/>
            <person name="Jogler M."/>
            <person name="Boedeker C."/>
            <person name="Pinto D."/>
            <person name="Vollmers J."/>
            <person name="Rivas-Marin E."/>
            <person name="Kohn T."/>
            <person name="Peeters S.H."/>
            <person name="Heuer A."/>
            <person name="Rast P."/>
            <person name="Oberbeckmann S."/>
            <person name="Bunk B."/>
            <person name="Jeske O."/>
            <person name="Meyerdierks A."/>
            <person name="Storesund J.E."/>
            <person name="Kallscheuer N."/>
            <person name="Luecker S."/>
            <person name="Lage O.M."/>
            <person name="Pohl T."/>
            <person name="Merkel B.J."/>
            <person name="Hornburger P."/>
            <person name="Mueller R.-W."/>
            <person name="Bruemmer F."/>
            <person name="Labrenz M."/>
            <person name="Spormann A.M."/>
            <person name="Op Den Camp H."/>
            <person name="Overmann J."/>
            <person name="Amann R."/>
            <person name="Jetten M.S.M."/>
            <person name="Mascher T."/>
            <person name="Medema M.H."/>
            <person name="Devos D.P."/>
            <person name="Kaster A.-K."/>
            <person name="Ovreas L."/>
            <person name="Rohde M."/>
            <person name="Galperin M.Y."/>
            <person name="Jogler C."/>
        </authorList>
    </citation>
    <scope>NUCLEOTIDE SEQUENCE [LARGE SCALE GENOMIC DNA]</scope>
    <source>
        <strain evidence="2 3">CA13</strain>
    </source>
</reference>
<evidence type="ECO:0000313" key="3">
    <source>
        <dbReference type="Proteomes" id="UP000315010"/>
    </source>
</evidence>
<dbReference type="Gene3D" id="3.90.70.10">
    <property type="entry name" value="Cysteine proteinases"/>
    <property type="match status" value="1"/>
</dbReference>
<comment type="caution">
    <text evidence="2">The sequence shown here is derived from an EMBL/GenBank/DDBJ whole genome shotgun (WGS) entry which is preliminary data.</text>
</comment>
<keyword evidence="3" id="KW-1185">Reference proteome</keyword>
<gene>
    <name evidence="2" type="ORF">CA13_47010</name>
</gene>
<dbReference type="OrthoDB" id="267447at2"/>
<sequence length="284" mass="30832">MDDLGIATATILSLSLVVGLVCGGRFYPQEGQKPILAITLVVSAMFAFLFYAAGRLFWARWIENSAVIEWSNWTPLLAAAAAGWVFRLPQTPLWRRVGLSLLLGLAAVLAGLWPFLGIWLRPATPAGHQLAQGITLQTSWATCSPAAASTFLRAGGIEATEQDLIPLCLTDSSGTPTLGLYRGVKLMANQNGRDVQAVSMTLDQLESDDDWPVLIMVKLPEFGVDLSLYADQWGWIPGLGHTVVALGRTPQGHFVIGDPSVGRELWTRENLEVLWHGDAIRFGP</sequence>
<name>A0A5C5Z833_9BACT</name>
<dbReference type="RefSeq" id="WP_146400261.1">
    <property type="nucleotide sequence ID" value="NZ_SJPJ01000001.1"/>
</dbReference>
<dbReference type="EMBL" id="SJPJ01000001">
    <property type="protein sequence ID" value="TWT83236.1"/>
    <property type="molecule type" value="Genomic_DNA"/>
</dbReference>